<keyword evidence="1" id="KW-0472">Membrane</keyword>
<dbReference type="AlphaFoldDB" id="A0A6C0JK98"/>
<name>A0A6C0JK98_9ZZZZ</name>
<evidence type="ECO:0000256" key="1">
    <source>
        <dbReference type="SAM" id="Phobius"/>
    </source>
</evidence>
<evidence type="ECO:0000313" key="2">
    <source>
        <dbReference type="EMBL" id="QHU05180.1"/>
    </source>
</evidence>
<keyword evidence="1" id="KW-0812">Transmembrane</keyword>
<organism evidence="2">
    <name type="scientific">viral metagenome</name>
    <dbReference type="NCBI Taxonomy" id="1070528"/>
    <lineage>
        <taxon>unclassified sequences</taxon>
        <taxon>metagenomes</taxon>
        <taxon>organismal metagenomes</taxon>
    </lineage>
</organism>
<reference evidence="2" key="1">
    <citation type="journal article" date="2020" name="Nature">
        <title>Giant virus diversity and host interactions through global metagenomics.</title>
        <authorList>
            <person name="Schulz F."/>
            <person name="Roux S."/>
            <person name="Paez-Espino D."/>
            <person name="Jungbluth S."/>
            <person name="Walsh D.A."/>
            <person name="Denef V.J."/>
            <person name="McMahon K.D."/>
            <person name="Konstantinidis K.T."/>
            <person name="Eloe-Fadrosh E.A."/>
            <person name="Kyrpides N.C."/>
            <person name="Woyke T."/>
        </authorList>
    </citation>
    <scope>NUCLEOTIDE SEQUENCE</scope>
    <source>
        <strain evidence="2">GVMAG-M-3300027708-5</strain>
    </source>
</reference>
<dbReference type="EMBL" id="MN740408">
    <property type="protein sequence ID" value="QHU05180.1"/>
    <property type="molecule type" value="Genomic_DNA"/>
</dbReference>
<protein>
    <submittedName>
        <fullName evidence="2">Uncharacterized protein</fullName>
    </submittedName>
</protein>
<sequence>MYNYMQITKKNLSQIYVFIINFFLKLYYFWIPFQPTVVPMTILTITDNYVEEKKNRFLTVKHQDKNSNINYVFYDKNEYQEVMQITNNFLEKTWKMRILFESTPRGNIIMFYNPYKLGFAYYCDSYNLPYPLLNAVAMKYVTVYFCCDFFMDENIIKSPLIKIHTEKETKQNKTKIDKTTVKMIQTRSVKQLSNSNNSKTIAKNEVEKNINRFINMGKIANFEFIQKEKPTLHTNSFTSYLLDNLTGETNLQKKVMDYKAFKSMRSCT</sequence>
<proteinExistence type="predicted"/>
<accession>A0A6C0JK98</accession>
<keyword evidence="1" id="KW-1133">Transmembrane helix</keyword>
<feature type="transmembrane region" description="Helical" evidence="1">
    <location>
        <begin position="12"/>
        <end position="30"/>
    </location>
</feature>